<dbReference type="GO" id="GO:0060271">
    <property type="term" value="P:cilium assembly"/>
    <property type="evidence" value="ECO:0007669"/>
    <property type="project" value="TreeGrafter"/>
</dbReference>
<dbReference type="InterPro" id="IPR019412">
    <property type="entry name" value="IML2/TPR_39"/>
</dbReference>
<keyword evidence="3" id="KW-1185">Reference proteome</keyword>
<name>A0A182M210_9DIPT</name>
<protein>
    <recommendedName>
        <fullName evidence="4">Tetratricopeptide repeat protein 39C</fullName>
    </recommendedName>
</protein>
<feature type="region of interest" description="Disordered" evidence="1">
    <location>
        <begin position="856"/>
        <end position="875"/>
    </location>
</feature>
<feature type="compositionally biased region" description="Polar residues" evidence="1">
    <location>
        <begin position="372"/>
        <end position="381"/>
    </location>
</feature>
<sequence length="969" mass="110709">MDEGSKDDESQLGERDEQEERGFLVLFLTIRILFWSRRFGLLIITWWQRFFASVRSIIFLDRSFWLFRDFKIRRHFQIGRHFRCTIDLSAYNQTDTDNESKGNDLHDAKNAVISWETEKMNDAQTRLRELEKQCAGDVGWLKSVRSKLFGSSEPRKSLTETLEEQIILADSQLCLAILVSLGQDIGGFVKGGWLLRKAWKVYQHTYQQIYQLYSDTLDMDGDMSLPQAPLRHQPPGKDGMRVPLDPGTPSSTDWTVPNSTLQSPDENCKWSSHLEALRKSRTTTFEQTEPFSEIASSESDPSGSGGSVKKSYTTDFVGIASPSGAGSSTESLEQSGPLGAERNTVARERLRLDLSYGKERRVNVPNGMPPRASTSWRSLTAPSEPGPNERAIHPEDVHRLMGAISFGYGVFQLSISLLPPSLLKLISFLGFEGDRSMGIACLSFSRHSNDMRAPLATLALLWYYTIVTPFFALDGSNLSIEISSAQELIDEANGQFSKSSLFLFFRGRVERLKSNIQDAIRAYELAYRSSAQREIKLLCLHEIGWCRLIQLDFGTAMKNFNELNQFSKSFYSYLTAICEGSFGQFTNLVKWRTEILELINRSPQKDSQIERYIFRRSLKLPRAESGEQPKYRSSLYWKYLVFEMLFLWNTLSSCNEEQLESMVADCSQPTDAFSEPMVGISRLILGACLSCLARYDEAIRAFRECISMREKFEHQDQQDQHISAFAHYELAVLLLRHQRGDDGAGEAQRLLMHAQQNFKNYDFDNRVSKTDPVPGLQPRGDVVVAEFYPILLCTTKRKRQQYLTTEAKQGQRYNEETIRPTQWPTQCSNVVANDKRVKQGKSAKVGHNNREVQPFQGTQQHVRVRSEQRRGKGGHRAPDIVALFHNLLVHYGHLIVPKQERWFGDKHHPDQCQDDGNNVEHTASLAQEKPCKNGHKHWCGEDDHRSIRQWHVAESVKAKHKSRCSDKTS</sequence>
<dbReference type="AlphaFoldDB" id="A0A182M210"/>
<dbReference type="PANTHER" id="PTHR31859:SF1">
    <property type="entry name" value="TETRATRICOPEPTIDE REPEAT PROTEIN 39C"/>
    <property type="match status" value="1"/>
</dbReference>
<feature type="compositionally biased region" description="Polar residues" evidence="1">
    <location>
        <begin position="248"/>
        <end position="265"/>
    </location>
</feature>
<proteinExistence type="predicted"/>
<dbReference type="Pfam" id="PF10300">
    <property type="entry name" value="Iml2-TPR_39"/>
    <property type="match status" value="1"/>
</dbReference>
<evidence type="ECO:0000313" key="3">
    <source>
        <dbReference type="Proteomes" id="UP000075883"/>
    </source>
</evidence>
<dbReference type="EMBL" id="AXCM01006044">
    <property type="status" value="NOT_ANNOTATED_CDS"/>
    <property type="molecule type" value="Genomic_DNA"/>
</dbReference>
<feature type="region of interest" description="Disordered" evidence="1">
    <location>
        <begin position="282"/>
        <end position="344"/>
    </location>
</feature>
<feature type="region of interest" description="Disordered" evidence="1">
    <location>
        <begin position="361"/>
        <end position="387"/>
    </location>
</feature>
<evidence type="ECO:0000256" key="1">
    <source>
        <dbReference type="SAM" id="MobiDB-lite"/>
    </source>
</evidence>
<reference evidence="3" key="1">
    <citation type="submission" date="2013-09" db="EMBL/GenBank/DDBJ databases">
        <title>The Genome Sequence of Anopheles culicifacies species A.</title>
        <authorList>
            <consortium name="The Broad Institute Genomics Platform"/>
            <person name="Neafsey D.E."/>
            <person name="Besansky N."/>
            <person name="Howell P."/>
            <person name="Walton C."/>
            <person name="Young S.K."/>
            <person name="Zeng Q."/>
            <person name="Gargeya S."/>
            <person name="Fitzgerald M."/>
            <person name="Haas B."/>
            <person name="Abouelleil A."/>
            <person name="Allen A.W."/>
            <person name="Alvarado L."/>
            <person name="Arachchi H.M."/>
            <person name="Berlin A.M."/>
            <person name="Chapman S.B."/>
            <person name="Gainer-Dewar J."/>
            <person name="Goldberg J."/>
            <person name="Griggs A."/>
            <person name="Gujja S."/>
            <person name="Hansen M."/>
            <person name="Howarth C."/>
            <person name="Imamovic A."/>
            <person name="Ireland A."/>
            <person name="Larimer J."/>
            <person name="McCowan C."/>
            <person name="Murphy C."/>
            <person name="Pearson M."/>
            <person name="Poon T.W."/>
            <person name="Priest M."/>
            <person name="Roberts A."/>
            <person name="Saif S."/>
            <person name="Shea T."/>
            <person name="Sisk P."/>
            <person name="Sykes S."/>
            <person name="Wortman J."/>
            <person name="Nusbaum C."/>
            <person name="Birren B."/>
        </authorList>
    </citation>
    <scope>NUCLEOTIDE SEQUENCE [LARGE SCALE GENOMIC DNA]</scope>
    <source>
        <strain evidence="3">A-37</strain>
    </source>
</reference>
<dbReference type="Gene3D" id="1.25.40.10">
    <property type="entry name" value="Tetratricopeptide repeat domain"/>
    <property type="match status" value="1"/>
</dbReference>
<dbReference type="EnsemblMetazoa" id="ACUA007499-RA">
    <property type="protein sequence ID" value="ACUA007499-PA"/>
    <property type="gene ID" value="ACUA007499"/>
</dbReference>
<feature type="region of interest" description="Disordered" evidence="1">
    <location>
        <begin position="224"/>
        <end position="268"/>
    </location>
</feature>
<reference evidence="2" key="2">
    <citation type="submission" date="2020-05" db="UniProtKB">
        <authorList>
            <consortium name="EnsemblMetazoa"/>
        </authorList>
    </citation>
    <scope>IDENTIFICATION</scope>
    <source>
        <strain evidence="2">A-37</strain>
    </source>
</reference>
<dbReference type="VEuPathDB" id="VectorBase:ACUA007499"/>
<evidence type="ECO:0000313" key="2">
    <source>
        <dbReference type="EnsemblMetazoa" id="ACUA007499-PA"/>
    </source>
</evidence>
<dbReference type="Proteomes" id="UP000075883">
    <property type="component" value="Unassembled WGS sequence"/>
</dbReference>
<accession>A0A182M210</accession>
<organism evidence="2 3">
    <name type="scientific">Anopheles culicifacies</name>
    <dbReference type="NCBI Taxonomy" id="139723"/>
    <lineage>
        <taxon>Eukaryota</taxon>
        <taxon>Metazoa</taxon>
        <taxon>Ecdysozoa</taxon>
        <taxon>Arthropoda</taxon>
        <taxon>Hexapoda</taxon>
        <taxon>Insecta</taxon>
        <taxon>Pterygota</taxon>
        <taxon>Neoptera</taxon>
        <taxon>Endopterygota</taxon>
        <taxon>Diptera</taxon>
        <taxon>Nematocera</taxon>
        <taxon>Culicoidea</taxon>
        <taxon>Culicidae</taxon>
        <taxon>Anophelinae</taxon>
        <taxon>Anopheles</taxon>
        <taxon>culicifacies species complex</taxon>
    </lineage>
</organism>
<evidence type="ECO:0008006" key="4">
    <source>
        <dbReference type="Google" id="ProtNLM"/>
    </source>
</evidence>
<dbReference type="PANTHER" id="PTHR31859">
    <property type="entry name" value="TETRATRICOPEPTIDE REPEAT PROTEIN 39 FAMILY MEMBER"/>
    <property type="match status" value="1"/>
</dbReference>
<dbReference type="InterPro" id="IPR011990">
    <property type="entry name" value="TPR-like_helical_dom_sf"/>
</dbReference>
<dbReference type="SUPFAM" id="SSF48452">
    <property type="entry name" value="TPR-like"/>
    <property type="match status" value="1"/>
</dbReference>
<feature type="compositionally biased region" description="Polar residues" evidence="1">
    <location>
        <begin position="324"/>
        <end position="334"/>
    </location>
</feature>